<dbReference type="InterPro" id="IPR003593">
    <property type="entry name" value="AAA+_ATPase"/>
</dbReference>
<comment type="subcellular location">
    <subcellularLocation>
        <location evidence="1">Cell membrane</location>
        <topology evidence="1">Peripheral membrane protein</topology>
    </subcellularLocation>
</comment>
<dbReference type="PROSITE" id="PS00211">
    <property type="entry name" value="ABC_TRANSPORTER_1"/>
    <property type="match status" value="1"/>
</dbReference>
<dbReference type="PANTHER" id="PTHR42711">
    <property type="entry name" value="ABC TRANSPORTER ATP-BINDING PROTEIN"/>
    <property type="match status" value="1"/>
</dbReference>
<reference evidence="8" key="1">
    <citation type="submission" date="2020-09" db="EMBL/GenBank/DDBJ databases">
        <title>Secondary metabolite and genome analysis of marine Streptomyces chumphonensis KK1-2T.</title>
        <authorList>
            <person name="Phongsopitanun W."/>
            <person name="Kanchanasin P."/>
            <person name="Pittayakhajonwut P."/>
            <person name="Suwanborirux K."/>
            <person name="Tanasupawat S."/>
        </authorList>
    </citation>
    <scope>NUCLEOTIDE SEQUENCE</scope>
    <source>
        <strain evidence="8">KK1-2</strain>
    </source>
</reference>
<dbReference type="SMART" id="SM00382">
    <property type="entry name" value="AAA"/>
    <property type="match status" value="1"/>
</dbReference>
<dbReference type="PANTHER" id="PTHR42711:SF5">
    <property type="entry name" value="ABC TRANSPORTER ATP-BINDING PROTEIN NATA"/>
    <property type="match status" value="1"/>
</dbReference>
<keyword evidence="4" id="KW-0547">Nucleotide-binding</keyword>
<evidence type="ECO:0000256" key="3">
    <source>
        <dbReference type="ARBA" id="ARBA00022448"/>
    </source>
</evidence>
<dbReference type="InterPro" id="IPR027417">
    <property type="entry name" value="P-loop_NTPase"/>
</dbReference>
<keyword evidence="5 8" id="KW-0067">ATP-binding</keyword>
<dbReference type="GO" id="GO:0046677">
    <property type="term" value="P:response to antibiotic"/>
    <property type="evidence" value="ECO:0007669"/>
    <property type="project" value="UniProtKB-KW"/>
</dbReference>
<dbReference type="InterPro" id="IPR017871">
    <property type="entry name" value="ABC_transporter-like_CS"/>
</dbReference>
<dbReference type="Gene3D" id="3.40.50.300">
    <property type="entry name" value="P-loop containing nucleotide triphosphate hydrolases"/>
    <property type="match status" value="1"/>
</dbReference>
<dbReference type="Proteomes" id="UP000632289">
    <property type="component" value="Unassembled WGS sequence"/>
</dbReference>
<evidence type="ECO:0000256" key="5">
    <source>
        <dbReference type="ARBA" id="ARBA00022840"/>
    </source>
</evidence>
<proteinExistence type="inferred from homology"/>
<dbReference type="AlphaFoldDB" id="A0A927F5K7"/>
<evidence type="ECO:0000259" key="7">
    <source>
        <dbReference type="PROSITE" id="PS50893"/>
    </source>
</evidence>
<evidence type="ECO:0000256" key="1">
    <source>
        <dbReference type="ARBA" id="ARBA00004202"/>
    </source>
</evidence>
<dbReference type="InterPro" id="IPR050763">
    <property type="entry name" value="ABC_transporter_ATP-binding"/>
</dbReference>
<dbReference type="GO" id="GO:0016887">
    <property type="term" value="F:ATP hydrolysis activity"/>
    <property type="evidence" value="ECO:0007669"/>
    <property type="project" value="InterPro"/>
</dbReference>
<gene>
    <name evidence="8" type="ORF">IF129_24915</name>
</gene>
<organism evidence="8 9">
    <name type="scientific">Streptomyces chumphonensis</name>
    <dbReference type="NCBI Taxonomy" id="1214925"/>
    <lineage>
        <taxon>Bacteria</taxon>
        <taxon>Bacillati</taxon>
        <taxon>Actinomycetota</taxon>
        <taxon>Actinomycetes</taxon>
        <taxon>Kitasatosporales</taxon>
        <taxon>Streptomycetaceae</taxon>
        <taxon>Streptomyces</taxon>
    </lineage>
</organism>
<evidence type="ECO:0000256" key="2">
    <source>
        <dbReference type="ARBA" id="ARBA00005417"/>
    </source>
</evidence>
<evidence type="ECO:0000313" key="8">
    <source>
        <dbReference type="EMBL" id="MBD3934792.1"/>
    </source>
</evidence>
<comment type="similarity">
    <text evidence="2">Belongs to the ABC transporter superfamily.</text>
</comment>
<evidence type="ECO:0000256" key="6">
    <source>
        <dbReference type="ARBA" id="ARBA00023251"/>
    </source>
</evidence>
<name>A0A927F5K7_9ACTN</name>
<dbReference type="SUPFAM" id="SSF52540">
    <property type="entry name" value="P-loop containing nucleoside triphosphate hydrolases"/>
    <property type="match status" value="1"/>
</dbReference>
<protein>
    <submittedName>
        <fullName evidence="8">ABC transporter ATP-binding protein</fullName>
    </submittedName>
</protein>
<sequence>MTTATTPSPEPAATLASGAPVAELEHVDLVFKRRGAEPFQAITDLSLRIEPGTVFCLLGPNGSGKTTVINLLSGLLGPTDGRVRVLGMDPSRERSRLLRRIALAPQETALYADLTGRENLEFHAAYYGVPRASARRRIDTVLELVSLTERAGHRVGTFSGGMQRRLTLARALLTEPDLLFLDEPTLGVDVQSRESIWDRVRGLAAEGRSVLLTTNYMEEAERLGQRVCIIDRGRRVVTGTPDELKALTRRRRLELTYASAEAAEAAEPLLRDGYQVGAHAHQLLVEVPEDADHVAFVRSALDRLDGGPTLVGFRFSEPGLQDVFLHFTGRDLRD</sequence>
<dbReference type="Pfam" id="PF00005">
    <property type="entry name" value="ABC_tran"/>
    <property type="match status" value="1"/>
</dbReference>
<evidence type="ECO:0000313" key="9">
    <source>
        <dbReference type="Proteomes" id="UP000632289"/>
    </source>
</evidence>
<feature type="domain" description="ABC transporter" evidence="7">
    <location>
        <begin position="24"/>
        <end position="257"/>
    </location>
</feature>
<dbReference type="GO" id="GO:0005524">
    <property type="term" value="F:ATP binding"/>
    <property type="evidence" value="ECO:0007669"/>
    <property type="project" value="UniProtKB-KW"/>
</dbReference>
<dbReference type="PROSITE" id="PS50893">
    <property type="entry name" value="ABC_TRANSPORTER_2"/>
    <property type="match status" value="1"/>
</dbReference>
<keyword evidence="6" id="KW-0046">Antibiotic resistance</keyword>
<dbReference type="InterPro" id="IPR003439">
    <property type="entry name" value="ABC_transporter-like_ATP-bd"/>
</dbReference>
<dbReference type="RefSeq" id="WP_191212089.1">
    <property type="nucleotide sequence ID" value="NZ_BAABKL010000001.1"/>
</dbReference>
<keyword evidence="3" id="KW-0813">Transport</keyword>
<dbReference type="EMBL" id="JACXYU010000020">
    <property type="protein sequence ID" value="MBD3934792.1"/>
    <property type="molecule type" value="Genomic_DNA"/>
</dbReference>
<dbReference type="GO" id="GO:0005886">
    <property type="term" value="C:plasma membrane"/>
    <property type="evidence" value="ECO:0007669"/>
    <property type="project" value="UniProtKB-SubCell"/>
</dbReference>
<keyword evidence="9" id="KW-1185">Reference proteome</keyword>
<accession>A0A927F5K7</accession>
<comment type="caution">
    <text evidence="8">The sequence shown here is derived from an EMBL/GenBank/DDBJ whole genome shotgun (WGS) entry which is preliminary data.</text>
</comment>
<evidence type="ECO:0000256" key="4">
    <source>
        <dbReference type="ARBA" id="ARBA00022741"/>
    </source>
</evidence>